<accession>A0A3P7S2E6</accession>
<gene>
    <name evidence="7" type="ORF">PATL70BA_1065</name>
</gene>
<dbReference type="RefSeq" id="WP_197715787.1">
    <property type="nucleotide sequence ID" value="NZ_LR130778.1"/>
</dbReference>
<dbReference type="InterPro" id="IPR051460">
    <property type="entry name" value="HdrC_iron-sulfur_subunit"/>
</dbReference>
<dbReference type="AlphaFoldDB" id="A0A3P7S2E6"/>
<keyword evidence="2" id="KW-0479">Metal-binding</keyword>
<organism evidence="7 8">
    <name type="scientific">Petrocella atlantisensis</name>
    <dbReference type="NCBI Taxonomy" id="2173034"/>
    <lineage>
        <taxon>Bacteria</taxon>
        <taxon>Bacillati</taxon>
        <taxon>Bacillota</taxon>
        <taxon>Clostridia</taxon>
        <taxon>Lachnospirales</taxon>
        <taxon>Vallitaleaceae</taxon>
        <taxon>Petrocella</taxon>
    </lineage>
</organism>
<evidence type="ECO:0000256" key="4">
    <source>
        <dbReference type="ARBA" id="ARBA00023004"/>
    </source>
</evidence>
<keyword evidence="1" id="KW-0004">4Fe-4S</keyword>
<evidence type="ECO:0000256" key="5">
    <source>
        <dbReference type="ARBA" id="ARBA00023014"/>
    </source>
</evidence>
<sequence>MAITIDKNKRYGFMPGCSLPSYNPEAVIKTTEYLKSVFPKFSAVQKCCGKPTKAVGQYDLFKERFAELQKDMDDVGIENMIVACQSCKLTFDEASKTPTFSLWEVLPLIGLPEGFKGKAKNSEIVFTIHDSCSTRNDRPLQDGIRWILDELGYKYIESEYAFEKTRCCGFGGMVVPANPEVAKKVMKRRVETLDSENVVVYCSACRSSLLQGGAKSWHILDLVWGPVVQAGDMAPVDVLAKPVNSWLNRYKSKAGINKAFK</sequence>
<evidence type="ECO:0000259" key="6">
    <source>
        <dbReference type="Pfam" id="PF02754"/>
    </source>
</evidence>
<keyword evidence="8" id="KW-1185">Reference proteome</keyword>
<dbReference type="InterPro" id="IPR004017">
    <property type="entry name" value="Cys_rich_dom"/>
</dbReference>
<dbReference type="GO" id="GO:0051539">
    <property type="term" value="F:4 iron, 4 sulfur cluster binding"/>
    <property type="evidence" value="ECO:0007669"/>
    <property type="project" value="UniProtKB-KW"/>
</dbReference>
<keyword evidence="3" id="KW-0560">Oxidoreductase</keyword>
<keyword evidence="5" id="KW-0411">Iron-sulfur</keyword>
<reference evidence="7 8" key="1">
    <citation type="submission" date="2018-09" db="EMBL/GenBank/DDBJ databases">
        <authorList>
            <person name="Postec A."/>
        </authorList>
    </citation>
    <scope>NUCLEOTIDE SEQUENCE [LARGE SCALE GENOMIC DNA]</scope>
    <source>
        <strain evidence="7">70B-A</strain>
    </source>
</reference>
<evidence type="ECO:0000256" key="1">
    <source>
        <dbReference type="ARBA" id="ARBA00022485"/>
    </source>
</evidence>
<dbReference type="PANTHER" id="PTHR43255">
    <property type="entry name" value="IRON-SULFUR-BINDING OXIDOREDUCTASE FADF-RELATED-RELATED"/>
    <property type="match status" value="1"/>
</dbReference>
<evidence type="ECO:0000313" key="7">
    <source>
        <dbReference type="EMBL" id="VDN46939.1"/>
    </source>
</evidence>
<dbReference type="Proteomes" id="UP000279029">
    <property type="component" value="Chromosome"/>
</dbReference>
<feature type="domain" description="Cysteine-rich" evidence="6">
    <location>
        <begin position="13"/>
        <end position="92"/>
    </location>
</feature>
<name>A0A3P7S2E6_9FIRM</name>
<dbReference type="Pfam" id="PF02754">
    <property type="entry name" value="CCG"/>
    <property type="match status" value="2"/>
</dbReference>
<dbReference type="KEGG" id="cbar:PATL70BA_1065"/>
<keyword evidence="4" id="KW-0408">Iron</keyword>
<evidence type="ECO:0000313" key="8">
    <source>
        <dbReference type="Proteomes" id="UP000279029"/>
    </source>
</evidence>
<feature type="domain" description="Cysteine-rich" evidence="6">
    <location>
        <begin position="127"/>
        <end position="209"/>
    </location>
</feature>
<dbReference type="PANTHER" id="PTHR43255:SF1">
    <property type="entry name" value="IRON-SULFUR-BINDING OXIDOREDUCTASE FADF-RELATED"/>
    <property type="match status" value="1"/>
</dbReference>
<dbReference type="GO" id="GO:0046872">
    <property type="term" value="F:metal ion binding"/>
    <property type="evidence" value="ECO:0007669"/>
    <property type="project" value="UniProtKB-KW"/>
</dbReference>
<dbReference type="GO" id="GO:0016491">
    <property type="term" value="F:oxidoreductase activity"/>
    <property type="evidence" value="ECO:0007669"/>
    <property type="project" value="UniProtKB-KW"/>
</dbReference>
<evidence type="ECO:0000256" key="2">
    <source>
        <dbReference type="ARBA" id="ARBA00022723"/>
    </source>
</evidence>
<protein>
    <submittedName>
        <fullName evidence="7">(Fe-S)-binding protein</fullName>
    </submittedName>
</protein>
<proteinExistence type="predicted"/>
<dbReference type="EMBL" id="LR130778">
    <property type="protein sequence ID" value="VDN46939.1"/>
    <property type="molecule type" value="Genomic_DNA"/>
</dbReference>
<evidence type="ECO:0000256" key="3">
    <source>
        <dbReference type="ARBA" id="ARBA00023002"/>
    </source>
</evidence>
<dbReference type="GO" id="GO:0005886">
    <property type="term" value="C:plasma membrane"/>
    <property type="evidence" value="ECO:0007669"/>
    <property type="project" value="TreeGrafter"/>
</dbReference>